<name>A0A1H6QNA2_9GAMM</name>
<dbReference type="EMBL" id="FNYC01000001">
    <property type="protein sequence ID" value="SEI40735.1"/>
    <property type="molecule type" value="Genomic_DNA"/>
</dbReference>
<sequence>MHDALDIRTAPRYRAAAITAAPVLRRGARRLFPREAFDDWENVRDRGLAPA</sequence>
<dbReference type="Proteomes" id="UP000199420">
    <property type="component" value="Unassembled WGS sequence"/>
</dbReference>
<dbReference type="RefSeq" id="WP_175483641.1">
    <property type="nucleotide sequence ID" value="NZ_FNYC01000001.1"/>
</dbReference>
<accession>A0A1H6QNA2</accession>
<reference evidence="1 2" key="1">
    <citation type="submission" date="2016-10" db="EMBL/GenBank/DDBJ databases">
        <authorList>
            <person name="de Groot N.N."/>
        </authorList>
    </citation>
    <scope>NUCLEOTIDE SEQUENCE [LARGE SCALE GENOMIC DNA]</scope>
    <source>
        <strain evidence="1 2">DSM 26515</strain>
    </source>
</reference>
<dbReference type="STRING" id="529704.SAMN02927913_0398"/>
<organism evidence="1 2">
    <name type="scientific">Frateuria terrea</name>
    <dbReference type="NCBI Taxonomy" id="529704"/>
    <lineage>
        <taxon>Bacteria</taxon>
        <taxon>Pseudomonadati</taxon>
        <taxon>Pseudomonadota</taxon>
        <taxon>Gammaproteobacteria</taxon>
        <taxon>Lysobacterales</taxon>
        <taxon>Rhodanobacteraceae</taxon>
        <taxon>Frateuria</taxon>
    </lineage>
</organism>
<proteinExistence type="predicted"/>
<protein>
    <submittedName>
        <fullName evidence="1">Uncharacterized protein</fullName>
    </submittedName>
</protein>
<gene>
    <name evidence="1" type="ORF">SAMN04487997_0482</name>
</gene>
<dbReference type="AlphaFoldDB" id="A0A1H6QNA2"/>
<keyword evidence="2" id="KW-1185">Reference proteome</keyword>
<evidence type="ECO:0000313" key="1">
    <source>
        <dbReference type="EMBL" id="SEI40735.1"/>
    </source>
</evidence>
<evidence type="ECO:0000313" key="2">
    <source>
        <dbReference type="Proteomes" id="UP000199420"/>
    </source>
</evidence>